<name>A0A974HMD1_XENLA</name>
<dbReference type="Proteomes" id="UP000694892">
    <property type="component" value="Chromosome 4S"/>
</dbReference>
<evidence type="ECO:0000313" key="2">
    <source>
        <dbReference type="Proteomes" id="UP000694892"/>
    </source>
</evidence>
<organism evidence="1 2">
    <name type="scientific">Xenopus laevis</name>
    <name type="common">African clawed frog</name>
    <dbReference type="NCBI Taxonomy" id="8355"/>
    <lineage>
        <taxon>Eukaryota</taxon>
        <taxon>Metazoa</taxon>
        <taxon>Chordata</taxon>
        <taxon>Craniata</taxon>
        <taxon>Vertebrata</taxon>
        <taxon>Euteleostomi</taxon>
        <taxon>Amphibia</taxon>
        <taxon>Batrachia</taxon>
        <taxon>Anura</taxon>
        <taxon>Pipoidea</taxon>
        <taxon>Pipidae</taxon>
        <taxon>Xenopodinae</taxon>
        <taxon>Xenopus</taxon>
        <taxon>Xenopus</taxon>
    </lineage>
</organism>
<accession>A0A974HMD1</accession>
<evidence type="ECO:0000313" key="1">
    <source>
        <dbReference type="EMBL" id="OCT83389.1"/>
    </source>
</evidence>
<sequence length="162" mass="18973">MGMRHIICLVRTALSIVAIRCLSYSHFHAWMFIWHHYSSAFFPFCIDCLQQDCYPEGRSRKDVIIFQSAPKLNHLYVLWRLHRNPEHTTCLKSKQQMGLILWQTFSNVFNQEVINMNIFNRMCSLLHCETLKMLDTIMASSLPPQGLRGPHLQHGHAIHKVV</sequence>
<gene>
    <name evidence="1" type="ORF">XELAEV_18025931mg</name>
</gene>
<protein>
    <submittedName>
        <fullName evidence="1">Uncharacterized protein</fullName>
    </submittedName>
</protein>
<dbReference type="EMBL" id="CM004473">
    <property type="protein sequence ID" value="OCT83389.1"/>
    <property type="molecule type" value="Genomic_DNA"/>
</dbReference>
<reference evidence="2" key="1">
    <citation type="journal article" date="2016" name="Nature">
        <title>Genome evolution in the allotetraploid frog Xenopus laevis.</title>
        <authorList>
            <person name="Session A.M."/>
            <person name="Uno Y."/>
            <person name="Kwon T."/>
            <person name="Chapman J.A."/>
            <person name="Toyoda A."/>
            <person name="Takahashi S."/>
            <person name="Fukui A."/>
            <person name="Hikosaka A."/>
            <person name="Suzuki A."/>
            <person name="Kondo M."/>
            <person name="van Heeringen S.J."/>
            <person name="Quigley I."/>
            <person name="Heinz S."/>
            <person name="Ogino H."/>
            <person name="Ochi H."/>
            <person name="Hellsten U."/>
            <person name="Lyons J.B."/>
            <person name="Simakov O."/>
            <person name="Putnam N."/>
            <person name="Stites J."/>
            <person name="Kuroki Y."/>
            <person name="Tanaka T."/>
            <person name="Michiue T."/>
            <person name="Watanabe M."/>
            <person name="Bogdanovic O."/>
            <person name="Lister R."/>
            <person name="Georgiou G."/>
            <person name="Paranjpe S.S."/>
            <person name="van Kruijsbergen I."/>
            <person name="Shu S."/>
            <person name="Carlson J."/>
            <person name="Kinoshita T."/>
            <person name="Ohta Y."/>
            <person name="Mawaribuchi S."/>
            <person name="Jenkins J."/>
            <person name="Grimwood J."/>
            <person name="Schmutz J."/>
            <person name="Mitros T."/>
            <person name="Mozaffari S.V."/>
            <person name="Suzuki Y."/>
            <person name="Haramoto Y."/>
            <person name="Yamamoto T.S."/>
            <person name="Takagi C."/>
            <person name="Heald R."/>
            <person name="Miller K."/>
            <person name="Haudenschild C."/>
            <person name="Kitzman J."/>
            <person name="Nakayama T."/>
            <person name="Izutsu Y."/>
            <person name="Robert J."/>
            <person name="Fortriede J."/>
            <person name="Burns K."/>
            <person name="Lotay V."/>
            <person name="Karimi K."/>
            <person name="Yasuoka Y."/>
            <person name="Dichmann D.S."/>
            <person name="Flajnik M.F."/>
            <person name="Houston D.W."/>
            <person name="Shendure J."/>
            <person name="DuPasquier L."/>
            <person name="Vize P.D."/>
            <person name="Zorn A.M."/>
            <person name="Ito M."/>
            <person name="Marcotte E.M."/>
            <person name="Wallingford J.B."/>
            <person name="Ito Y."/>
            <person name="Asashima M."/>
            <person name="Ueno N."/>
            <person name="Matsuda Y."/>
            <person name="Veenstra G.J."/>
            <person name="Fujiyama A."/>
            <person name="Harland R.M."/>
            <person name="Taira M."/>
            <person name="Rokhsar D.S."/>
        </authorList>
    </citation>
    <scope>NUCLEOTIDE SEQUENCE [LARGE SCALE GENOMIC DNA]</scope>
    <source>
        <strain evidence="2">J</strain>
    </source>
</reference>
<dbReference type="AlphaFoldDB" id="A0A974HMD1"/>
<proteinExistence type="predicted"/>